<feature type="repeat" description="PPR" evidence="3">
    <location>
        <begin position="209"/>
        <end position="243"/>
    </location>
</feature>
<feature type="repeat" description="PPR" evidence="3">
    <location>
        <begin position="139"/>
        <end position="173"/>
    </location>
</feature>
<dbReference type="InterPro" id="IPR002885">
    <property type="entry name" value="PPR_rpt"/>
</dbReference>
<dbReference type="GO" id="GO:0003729">
    <property type="term" value="F:mRNA binding"/>
    <property type="evidence" value="ECO:0007669"/>
    <property type="project" value="TreeGrafter"/>
</dbReference>
<feature type="repeat" description="PPR" evidence="3">
    <location>
        <begin position="384"/>
        <end position="418"/>
    </location>
</feature>
<dbReference type="PANTHER" id="PTHR47938:SF46">
    <property type="entry name" value="PENTACOTRIPEPTIDE-REPEAT REGION OF PRORP DOMAIN-CONTAINING PROTEIN"/>
    <property type="match status" value="1"/>
</dbReference>
<dbReference type="Proteomes" id="UP000187406">
    <property type="component" value="Unassembled WGS sequence"/>
</dbReference>
<feature type="repeat" description="PPR" evidence="3">
    <location>
        <begin position="279"/>
        <end position="313"/>
    </location>
</feature>
<sequence>MSLQNLLKTLKTVKRFQSSKLPPKPYQEIQEFIPETLHVTTANLSSLNTAKLHQILSNPNLKASHCLQFFNYLLKNQTLISFKPDLQAHFTLICKLLKARDFSDAESLLKSLFIGENFRYPLSVVASTIKNCCLESNVEAKLFNLMLNVYSDSGKHDNVCEIFDYMNDGNIKIDEKTCTVHLLALKRYDQVGLALDFFYRMIVSGMEISVYSLTVVVDGLCTSGEIKKGRELVEVMIDRGLKPNIITYNIMINACSRRWNFEELDLILLLMEKEGESYNMKTYEFLIDGYSSFGKFEEAEKLVVEMQDKGLELDTHLYNLIIGGYCKLGLPKNARSLFHKMSDYDVNPNADTYWALVNGLCKIGEMEVATEYVSEMRNKGIELDHTLCNALIDGFCKKGMVNQAFELQVEMGKKGFDVDVSVCNKIVNALCESNRVEEAKMLLNIIVKRGVSPRVVSFNTLTNT</sequence>
<comment type="caution">
    <text evidence="4">The sequence shown here is derived from an EMBL/GenBank/DDBJ whole genome shotgun (WGS) entry which is preliminary data.</text>
</comment>
<evidence type="ECO:0000313" key="5">
    <source>
        <dbReference type="Proteomes" id="UP000187406"/>
    </source>
</evidence>
<gene>
    <name evidence="4" type="ORF">CFOL_v3_06152</name>
</gene>
<feature type="repeat" description="PPR" evidence="3">
    <location>
        <begin position="349"/>
        <end position="383"/>
    </location>
</feature>
<organism evidence="4 5">
    <name type="scientific">Cephalotus follicularis</name>
    <name type="common">Albany pitcher plant</name>
    <dbReference type="NCBI Taxonomy" id="3775"/>
    <lineage>
        <taxon>Eukaryota</taxon>
        <taxon>Viridiplantae</taxon>
        <taxon>Streptophyta</taxon>
        <taxon>Embryophyta</taxon>
        <taxon>Tracheophyta</taxon>
        <taxon>Spermatophyta</taxon>
        <taxon>Magnoliopsida</taxon>
        <taxon>eudicotyledons</taxon>
        <taxon>Gunneridae</taxon>
        <taxon>Pentapetalae</taxon>
        <taxon>rosids</taxon>
        <taxon>fabids</taxon>
        <taxon>Oxalidales</taxon>
        <taxon>Cephalotaceae</taxon>
        <taxon>Cephalotus</taxon>
    </lineage>
</organism>
<reference evidence="5" key="1">
    <citation type="submission" date="2016-04" db="EMBL/GenBank/DDBJ databases">
        <title>Cephalotus genome sequencing.</title>
        <authorList>
            <person name="Fukushima K."/>
            <person name="Hasebe M."/>
            <person name="Fang X."/>
        </authorList>
    </citation>
    <scope>NUCLEOTIDE SEQUENCE [LARGE SCALE GENOMIC DNA]</scope>
    <source>
        <strain evidence="5">cv. St1</strain>
    </source>
</reference>
<dbReference type="FunCoup" id="A0A1Q3B3W1">
    <property type="interactions" value="9"/>
</dbReference>
<evidence type="ECO:0000256" key="1">
    <source>
        <dbReference type="ARBA" id="ARBA00007626"/>
    </source>
</evidence>
<feature type="repeat" description="PPR" evidence="3">
    <location>
        <begin position="244"/>
        <end position="278"/>
    </location>
</feature>
<proteinExistence type="inferred from homology"/>
<dbReference type="PROSITE" id="PS51375">
    <property type="entry name" value="PPR"/>
    <property type="match status" value="8"/>
</dbReference>
<name>A0A1Q3B3W1_CEPFO</name>
<evidence type="ECO:0000256" key="3">
    <source>
        <dbReference type="PROSITE-ProRule" id="PRU00708"/>
    </source>
</evidence>
<dbReference type="InterPro" id="IPR011990">
    <property type="entry name" value="TPR-like_helical_dom_sf"/>
</dbReference>
<dbReference type="NCBIfam" id="TIGR00756">
    <property type="entry name" value="PPR"/>
    <property type="match status" value="7"/>
</dbReference>
<dbReference type="AlphaFoldDB" id="A0A1Q3B3W1"/>
<dbReference type="Pfam" id="PF01535">
    <property type="entry name" value="PPR"/>
    <property type="match status" value="2"/>
</dbReference>
<dbReference type="InParanoid" id="A0A1Q3B3W1"/>
<protein>
    <submittedName>
        <fullName evidence="4">PPR domain-containing protein/PPR_1 domain-containing protein/PPR_2 domain-containing protein</fullName>
    </submittedName>
</protein>
<evidence type="ECO:0000313" key="4">
    <source>
        <dbReference type="EMBL" id="GAV62629.1"/>
    </source>
</evidence>
<accession>A0A1Q3B3W1</accession>
<comment type="similarity">
    <text evidence="1">Belongs to the PPR family. P subfamily.</text>
</comment>
<dbReference type="Gene3D" id="1.25.40.10">
    <property type="entry name" value="Tetratricopeptide repeat domain"/>
    <property type="match status" value="4"/>
</dbReference>
<keyword evidence="2" id="KW-0677">Repeat</keyword>
<dbReference type="PANTHER" id="PTHR47938">
    <property type="entry name" value="RESPIRATORY COMPLEX I CHAPERONE (CIA84), PUTATIVE (AFU_ORTHOLOGUE AFUA_2G06020)-RELATED"/>
    <property type="match status" value="1"/>
</dbReference>
<evidence type="ECO:0000256" key="2">
    <source>
        <dbReference type="ARBA" id="ARBA00022737"/>
    </source>
</evidence>
<feature type="repeat" description="PPR" evidence="3">
    <location>
        <begin position="419"/>
        <end position="453"/>
    </location>
</feature>
<dbReference type="OrthoDB" id="185373at2759"/>
<dbReference type="Pfam" id="PF13041">
    <property type="entry name" value="PPR_2"/>
    <property type="match status" value="3"/>
</dbReference>
<dbReference type="EMBL" id="BDDD01000267">
    <property type="protein sequence ID" value="GAV62629.1"/>
    <property type="molecule type" value="Genomic_DNA"/>
</dbReference>
<dbReference type="Pfam" id="PF12854">
    <property type="entry name" value="PPR_1"/>
    <property type="match status" value="1"/>
</dbReference>
<feature type="repeat" description="PPR" evidence="3">
    <location>
        <begin position="314"/>
        <end position="348"/>
    </location>
</feature>
<keyword evidence="5" id="KW-1185">Reference proteome</keyword>